<evidence type="ECO:0000313" key="1">
    <source>
        <dbReference type="EMBL" id="CAK7940777.1"/>
    </source>
</evidence>
<accession>A0AAV1V3Q0</accession>
<gene>
    <name evidence="1" type="ORF">PM001_LOCUS25927</name>
</gene>
<dbReference type="EMBL" id="CAKLBY020000259">
    <property type="protein sequence ID" value="CAK7940777.1"/>
    <property type="molecule type" value="Genomic_DNA"/>
</dbReference>
<evidence type="ECO:0008006" key="3">
    <source>
        <dbReference type="Google" id="ProtNLM"/>
    </source>
</evidence>
<sequence>MKHTDRGKSPGPDGLPAEYYQLFPAKWAQVLELVYAAQFRLGRMSKFQRRAYISLLFKKGSRLEPKNYRPLTLPNQDAKFGPKSIGLLP</sequence>
<reference evidence="1" key="1">
    <citation type="submission" date="2024-01" db="EMBL/GenBank/DDBJ databases">
        <authorList>
            <person name="Webb A."/>
        </authorList>
    </citation>
    <scope>NUCLEOTIDE SEQUENCE</scope>
    <source>
        <strain evidence="1">Pm1</strain>
    </source>
</reference>
<comment type="caution">
    <text evidence="1">The sequence shown here is derived from an EMBL/GenBank/DDBJ whole genome shotgun (WGS) entry which is preliminary data.</text>
</comment>
<dbReference type="PANTHER" id="PTHR19446">
    <property type="entry name" value="REVERSE TRANSCRIPTASES"/>
    <property type="match status" value="1"/>
</dbReference>
<protein>
    <recommendedName>
        <fullName evidence="3">Reverse transcriptase</fullName>
    </recommendedName>
</protein>
<organism evidence="1 2">
    <name type="scientific">Peronospora matthiolae</name>
    <dbReference type="NCBI Taxonomy" id="2874970"/>
    <lineage>
        <taxon>Eukaryota</taxon>
        <taxon>Sar</taxon>
        <taxon>Stramenopiles</taxon>
        <taxon>Oomycota</taxon>
        <taxon>Peronosporomycetes</taxon>
        <taxon>Peronosporales</taxon>
        <taxon>Peronosporaceae</taxon>
        <taxon>Peronospora</taxon>
    </lineage>
</organism>
<name>A0AAV1V3Q0_9STRA</name>
<dbReference type="Proteomes" id="UP001162060">
    <property type="component" value="Unassembled WGS sequence"/>
</dbReference>
<proteinExistence type="predicted"/>
<evidence type="ECO:0000313" key="2">
    <source>
        <dbReference type="Proteomes" id="UP001162060"/>
    </source>
</evidence>
<dbReference type="AlphaFoldDB" id="A0AAV1V3Q0"/>